<proteinExistence type="predicted"/>
<feature type="signal peptide" evidence="1">
    <location>
        <begin position="1"/>
        <end position="20"/>
    </location>
</feature>
<dbReference type="EMBL" id="JAGDFL010000069">
    <property type="protein sequence ID" value="KAG7398857.1"/>
    <property type="molecule type" value="Genomic_DNA"/>
</dbReference>
<keyword evidence="3" id="KW-1185">Reference proteome</keyword>
<dbReference type="Proteomes" id="UP000693981">
    <property type="component" value="Unassembled WGS sequence"/>
</dbReference>
<evidence type="ECO:0000313" key="3">
    <source>
        <dbReference type="Proteomes" id="UP000693981"/>
    </source>
</evidence>
<organism evidence="2 3">
    <name type="scientific">Phytophthora boehmeriae</name>
    <dbReference type="NCBI Taxonomy" id="109152"/>
    <lineage>
        <taxon>Eukaryota</taxon>
        <taxon>Sar</taxon>
        <taxon>Stramenopiles</taxon>
        <taxon>Oomycota</taxon>
        <taxon>Peronosporomycetes</taxon>
        <taxon>Peronosporales</taxon>
        <taxon>Peronosporaceae</taxon>
        <taxon>Phytophthora</taxon>
    </lineage>
</organism>
<protein>
    <submittedName>
        <fullName evidence="2">Uncharacterized protein</fullName>
    </submittedName>
</protein>
<sequence>MKSFFVVVAALLASLPLSDATSVHIHSESTPSEHEERVVNQDALTRKQDMFYRMASMKSTPWDAKPDEKSAKCTDLCLLKDFWTFQQTRNCVNRPTSLCSVYKNGLSSMDVVLTVAECDCSNSTSASAGGE</sequence>
<evidence type="ECO:0000256" key="1">
    <source>
        <dbReference type="SAM" id="SignalP"/>
    </source>
</evidence>
<keyword evidence="1" id="KW-0732">Signal</keyword>
<reference evidence="2" key="1">
    <citation type="submission" date="2021-02" db="EMBL/GenBank/DDBJ databases">
        <authorList>
            <person name="Palmer J.M."/>
        </authorList>
    </citation>
    <scope>NUCLEOTIDE SEQUENCE</scope>
    <source>
        <strain evidence="2">SCRP23</strain>
    </source>
</reference>
<accession>A0A8T1WY72</accession>
<gene>
    <name evidence="2" type="ORF">PHYBOEH_010181</name>
</gene>
<evidence type="ECO:0000313" key="2">
    <source>
        <dbReference type="EMBL" id="KAG7398857.1"/>
    </source>
</evidence>
<dbReference type="OrthoDB" id="163494at2759"/>
<name>A0A8T1WY72_9STRA</name>
<comment type="caution">
    <text evidence="2">The sequence shown here is derived from an EMBL/GenBank/DDBJ whole genome shotgun (WGS) entry which is preliminary data.</text>
</comment>
<dbReference type="AlphaFoldDB" id="A0A8T1WY72"/>
<feature type="chain" id="PRO_5035758964" evidence="1">
    <location>
        <begin position="21"/>
        <end position="131"/>
    </location>
</feature>